<dbReference type="Pfam" id="PF13599">
    <property type="entry name" value="Pentapeptide_4"/>
    <property type="match status" value="1"/>
</dbReference>
<dbReference type="SUPFAM" id="SSF55729">
    <property type="entry name" value="Acyl-CoA N-acyltransferases (Nat)"/>
    <property type="match status" value="1"/>
</dbReference>
<accession>A0ABU9KBK6</accession>
<dbReference type="RefSeq" id="WP_341984999.1">
    <property type="nucleotide sequence ID" value="NZ_JBBYAF010000029.1"/>
</dbReference>
<dbReference type="PANTHER" id="PTHR14136">
    <property type="entry name" value="BTB_POZ DOMAIN-CONTAINING PROTEIN KCTD9"/>
    <property type="match status" value="1"/>
</dbReference>
<organism evidence="2 3">
    <name type="scientific">Rossellomorea oryzaecorticis</name>
    <dbReference type="NCBI Taxonomy" id="1396505"/>
    <lineage>
        <taxon>Bacteria</taxon>
        <taxon>Bacillati</taxon>
        <taxon>Bacillota</taxon>
        <taxon>Bacilli</taxon>
        <taxon>Bacillales</taxon>
        <taxon>Bacillaceae</taxon>
        <taxon>Rossellomorea</taxon>
    </lineage>
</organism>
<dbReference type="InterPro" id="IPR016181">
    <property type="entry name" value="Acyl_CoA_acyltransferase"/>
</dbReference>
<dbReference type="InterPro" id="IPR051082">
    <property type="entry name" value="Pentapeptide-BTB/POZ_domain"/>
</dbReference>
<dbReference type="InterPro" id="IPR000182">
    <property type="entry name" value="GNAT_dom"/>
</dbReference>
<dbReference type="SUPFAM" id="SSF141571">
    <property type="entry name" value="Pentapeptide repeat-like"/>
    <property type="match status" value="1"/>
</dbReference>
<reference evidence="2 3" key="1">
    <citation type="submission" date="2024-04" db="EMBL/GenBank/DDBJ databases">
        <title>Bacillus oryzaecorticis sp. nov., a moderately halophilic bacterium isolated from rice husks.</title>
        <authorList>
            <person name="Zhu H.-S."/>
        </authorList>
    </citation>
    <scope>NUCLEOTIDE SEQUENCE [LARGE SCALE GENOMIC DNA]</scope>
    <source>
        <strain evidence="2 3">ZC255</strain>
    </source>
</reference>
<evidence type="ECO:0000259" key="1">
    <source>
        <dbReference type="PROSITE" id="PS51186"/>
    </source>
</evidence>
<name>A0ABU9KBK6_9BACI</name>
<gene>
    <name evidence="2" type="ORF">AAEO50_14515</name>
</gene>
<feature type="domain" description="N-acetyltransferase" evidence="1">
    <location>
        <begin position="3"/>
        <end position="157"/>
    </location>
</feature>
<sequence length="308" mass="35409">MEITIEKASFEDAALLTKIKKKTFDAEAVRWLDEDKSVVDYNIQPPGYDSIEKNRYMIRELEVYKVIADKQMAGGIFITLTGTTYGRIDRIFIHPDFQGKGIGSRVMQLIEKEFPEVRIWNLETSARQKNNHYFYEKMGFRNTFEFDEEYCYEKRIEKNVKDKRLLMDENLSGRLYEQCDLSNSVCYGVNLEGSSVSNSNLMDVHVSNCNMRNGKYQNINLTHSLFADLNLSYSKIAHVTLGGVRFLNTSLGESEDPLSFEGCNLQGSKFSNCNLKGVEIQESDLSGMKIDNIPVEELLEAYKRLHNT</sequence>
<dbReference type="EMBL" id="JBBYAF010000029">
    <property type="protein sequence ID" value="MEL3973500.1"/>
    <property type="molecule type" value="Genomic_DNA"/>
</dbReference>
<dbReference type="PANTHER" id="PTHR14136:SF25">
    <property type="entry name" value="BTB_POZ DOMAIN-CONTAINING PROTEIN"/>
    <property type="match status" value="1"/>
</dbReference>
<dbReference type="InterPro" id="IPR001646">
    <property type="entry name" value="5peptide_repeat"/>
</dbReference>
<protein>
    <submittedName>
        <fullName evidence="2">GNAT family N-acetyltransferase</fullName>
    </submittedName>
</protein>
<proteinExistence type="predicted"/>
<evidence type="ECO:0000313" key="2">
    <source>
        <dbReference type="EMBL" id="MEL3973500.1"/>
    </source>
</evidence>
<dbReference type="Gene3D" id="2.160.20.80">
    <property type="entry name" value="E3 ubiquitin-protein ligase SopA"/>
    <property type="match status" value="1"/>
</dbReference>
<dbReference type="Gene3D" id="3.40.630.30">
    <property type="match status" value="1"/>
</dbReference>
<dbReference type="Pfam" id="PF13508">
    <property type="entry name" value="Acetyltransf_7"/>
    <property type="match status" value="1"/>
</dbReference>
<comment type="caution">
    <text evidence="2">The sequence shown here is derived from an EMBL/GenBank/DDBJ whole genome shotgun (WGS) entry which is preliminary data.</text>
</comment>
<evidence type="ECO:0000313" key="3">
    <source>
        <dbReference type="Proteomes" id="UP001389717"/>
    </source>
</evidence>
<keyword evidence="3" id="KW-1185">Reference proteome</keyword>
<dbReference type="Pfam" id="PF00805">
    <property type="entry name" value="Pentapeptide"/>
    <property type="match status" value="1"/>
</dbReference>
<dbReference type="PROSITE" id="PS51186">
    <property type="entry name" value="GNAT"/>
    <property type="match status" value="1"/>
</dbReference>
<dbReference type="CDD" id="cd04301">
    <property type="entry name" value="NAT_SF"/>
    <property type="match status" value="1"/>
</dbReference>
<dbReference type="Proteomes" id="UP001389717">
    <property type="component" value="Unassembled WGS sequence"/>
</dbReference>